<evidence type="ECO:0000256" key="1">
    <source>
        <dbReference type="SAM" id="SignalP"/>
    </source>
</evidence>
<dbReference type="RefSeq" id="WP_104420443.1">
    <property type="nucleotide sequence ID" value="NZ_PTJC01000006.1"/>
</dbReference>
<accession>A0A2S6I4H1</accession>
<name>A0A2S6I4H1_9BACT</name>
<gene>
    <name evidence="2" type="ORF">CLV84_2885</name>
</gene>
<reference evidence="2 3" key="1">
    <citation type="submission" date="2018-02" db="EMBL/GenBank/DDBJ databases">
        <title>Genomic Encyclopedia of Archaeal and Bacterial Type Strains, Phase II (KMG-II): from individual species to whole genera.</title>
        <authorList>
            <person name="Goeker M."/>
        </authorList>
    </citation>
    <scope>NUCLEOTIDE SEQUENCE [LARGE SCALE GENOMIC DNA]</scope>
    <source>
        <strain evidence="2 3">DSM 29526</strain>
    </source>
</reference>
<dbReference type="EMBL" id="PTJC01000006">
    <property type="protein sequence ID" value="PPK85971.1"/>
    <property type="molecule type" value="Genomic_DNA"/>
</dbReference>
<organism evidence="2 3">
    <name type="scientific">Neolewinella xylanilytica</name>
    <dbReference type="NCBI Taxonomy" id="1514080"/>
    <lineage>
        <taxon>Bacteria</taxon>
        <taxon>Pseudomonadati</taxon>
        <taxon>Bacteroidota</taxon>
        <taxon>Saprospiria</taxon>
        <taxon>Saprospirales</taxon>
        <taxon>Lewinellaceae</taxon>
        <taxon>Neolewinella</taxon>
    </lineage>
</organism>
<protein>
    <submittedName>
        <fullName evidence="2">Uncharacterized protein DUF4270</fullName>
    </submittedName>
</protein>
<feature type="signal peptide" evidence="1">
    <location>
        <begin position="1"/>
        <end position="17"/>
    </location>
</feature>
<keyword evidence="3" id="KW-1185">Reference proteome</keyword>
<dbReference type="AlphaFoldDB" id="A0A2S6I4H1"/>
<dbReference type="OrthoDB" id="1490188at2"/>
<comment type="caution">
    <text evidence="2">The sequence shown here is derived from an EMBL/GenBank/DDBJ whole genome shotgun (WGS) entry which is preliminary data.</text>
</comment>
<proteinExistence type="predicted"/>
<dbReference type="PROSITE" id="PS51257">
    <property type="entry name" value="PROKAR_LIPOPROTEIN"/>
    <property type="match status" value="1"/>
</dbReference>
<sequence>MKLFIALLALFLLGACTDPITVGSDLLEEDRTGVGETTAIPFTTRVVGEDSLLIINGTSGGSSRYVQGPGFSFGRIDEPTFGYTNHSVYLTPRLPRTSTELTVIPEFVTRQNTTIDSVVLLLPIDTFAGIYGPGRTFPYRALELAEPLRIAGSNYYSSFEPETLPQDLGYASTFNVSLTPTFVRDTANFSNAGSQPHARIRLTDALGTRLQNLSADVYRSDSTFQMAFPGIYLAPTDPSEGLVNFQPQEPSNVTPYSGLNVYYTDSVGQPKFYRISVPLAIPNYRYDYANALVAPLLDSAADNELISLAGEGSLMTEINFGDLSEWEGTIINRAVLEIPVADVEGVNYGKYPLPERLELFYRPSNTAPLIAIQDKIELIRTGAAPNALTANANFFLDGNLQSEGDAYRYEVSFSLQMQRIIDGQAPPRLYLRVYPLDAADYGSTATGLFEPVAAKDAARVLLNGPQAGTDPARIRVTFTELN</sequence>
<dbReference type="InterPro" id="IPR025366">
    <property type="entry name" value="DUF4270"/>
</dbReference>
<evidence type="ECO:0000313" key="2">
    <source>
        <dbReference type="EMBL" id="PPK85971.1"/>
    </source>
</evidence>
<keyword evidence="1" id="KW-0732">Signal</keyword>
<feature type="chain" id="PRO_5015645599" evidence="1">
    <location>
        <begin position="18"/>
        <end position="482"/>
    </location>
</feature>
<dbReference type="Pfam" id="PF14092">
    <property type="entry name" value="DUF4270"/>
    <property type="match status" value="1"/>
</dbReference>
<dbReference type="Proteomes" id="UP000237662">
    <property type="component" value="Unassembled WGS sequence"/>
</dbReference>
<evidence type="ECO:0000313" key="3">
    <source>
        <dbReference type="Proteomes" id="UP000237662"/>
    </source>
</evidence>